<proteinExistence type="predicted"/>
<dbReference type="Pfam" id="PF13480">
    <property type="entry name" value="Acetyltransf_6"/>
    <property type="match status" value="1"/>
</dbReference>
<dbReference type="OrthoDB" id="116151at2"/>
<dbReference type="Gene3D" id="3.40.630.30">
    <property type="match status" value="1"/>
</dbReference>
<evidence type="ECO:0000313" key="2">
    <source>
        <dbReference type="EMBL" id="RDV13861.1"/>
    </source>
</evidence>
<dbReference type="GO" id="GO:0016740">
    <property type="term" value="F:transferase activity"/>
    <property type="evidence" value="ECO:0007669"/>
    <property type="project" value="UniProtKB-KW"/>
</dbReference>
<dbReference type="InterPro" id="IPR038740">
    <property type="entry name" value="BioF2-like_GNAT_dom"/>
</dbReference>
<evidence type="ECO:0000259" key="1">
    <source>
        <dbReference type="Pfam" id="PF13480"/>
    </source>
</evidence>
<dbReference type="EMBL" id="QRGR01000020">
    <property type="protein sequence ID" value="RDV13861.1"/>
    <property type="molecule type" value="Genomic_DNA"/>
</dbReference>
<protein>
    <submittedName>
        <fullName evidence="2">GNAT family N-acetyltransferase</fullName>
    </submittedName>
</protein>
<dbReference type="Proteomes" id="UP000256708">
    <property type="component" value="Unassembled WGS sequence"/>
</dbReference>
<dbReference type="InterPro" id="IPR016181">
    <property type="entry name" value="Acyl_CoA_acyltransferase"/>
</dbReference>
<keyword evidence="2" id="KW-0808">Transferase</keyword>
<name>A0A3D8L8W8_9BACT</name>
<evidence type="ECO:0000313" key="3">
    <source>
        <dbReference type="Proteomes" id="UP000256708"/>
    </source>
</evidence>
<organism evidence="2 3">
    <name type="scientific">Pontibacter diazotrophicus</name>
    <dbReference type="NCBI Taxonomy" id="1400979"/>
    <lineage>
        <taxon>Bacteria</taxon>
        <taxon>Pseudomonadati</taxon>
        <taxon>Bacteroidota</taxon>
        <taxon>Cytophagia</taxon>
        <taxon>Cytophagales</taxon>
        <taxon>Hymenobacteraceae</taxon>
        <taxon>Pontibacter</taxon>
    </lineage>
</organism>
<sequence>MLPHFCILQPSSKPYHLYLMPVLYLKHADIDLEQWNAVVALSPQRQVYAMSWYLDVVSPDWEGVVEADAAGIYKAVMPVPWRRKLGMRYVQQPLFCQQLGVYALETSIPPATYQAFTEEIYRRFRYVADYHFNTDNQLPTLPRPEVQVEHTLTLYLNLCSSYEQLYTGYSRDRKMNLKRAQNAALQIEESDDIEPIIRFFKEETAARIYGGVAEGAYEMLRQLYQVLKEKGVGKLYYTVDKQGRQNSGCLFIFWGGRIVYIFNAAPQHGRKQNGRTLLIDHMIREHAGQEVLFDFESPDEREPDILHFYKSFGPEVKPIPVLKYNRLPKGVKLMREARMRLVRRLRG</sequence>
<gene>
    <name evidence="2" type="ORF">DXT99_17695</name>
</gene>
<keyword evidence="3" id="KW-1185">Reference proteome</keyword>
<dbReference type="AlphaFoldDB" id="A0A3D8L8W8"/>
<accession>A0A3D8L8W8</accession>
<dbReference type="SUPFAM" id="SSF55729">
    <property type="entry name" value="Acyl-CoA N-acyltransferases (Nat)"/>
    <property type="match status" value="1"/>
</dbReference>
<comment type="caution">
    <text evidence="2">The sequence shown here is derived from an EMBL/GenBank/DDBJ whole genome shotgun (WGS) entry which is preliminary data.</text>
</comment>
<reference evidence="3" key="1">
    <citation type="submission" date="2018-08" db="EMBL/GenBank/DDBJ databases">
        <authorList>
            <person name="Liu Z.-W."/>
            <person name="Du Z.-J."/>
        </authorList>
    </citation>
    <scope>NUCLEOTIDE SEQUENCE [LARGE SCALE GENOMIC DNA]</scope>
    <source>
        <strain evidence="3">H4X</strain>
    </source>
</reference>
<feature type="domain" description="BioF2-like acetyltransferase" evidence="1">
    <location>
        <begin position="176"/>
        <end position="295"/>
    </location>
</feature>